<feature type="domain" description="MABP1/WDR62 second WD40" evidence="3">
    <location>
        <begin position="382"/>
        <end position="714"/>
    </location>
</feature>
<name>A0A4U5NTZ6_STECR</name>
<gene>
    <name evidence="4" type="ORF">L596_011300</name>
</gene>
<dbReference type="AlphaFoldDB" id="A0A4U5NTZ6"/>
<dbReference type="InterPro" id="IPR056162">
    <property type="entry name" value="WD40_MABP1-WDR62_2nd"/>
</dbReference>
<dbReference type="InterPro" id="IPR036322">
    <property type="entry name" value="WD40_repeat_dom_sf"/>
</dbReference>
<feature type="compositionally biased region" description="Polar residues" evidence="2">
    <location>
        <begin position="1037"/>
        <end position="1049"/>
    </location>
</feature>
<protein>
    <recommendedName>
        <fullName evidence="3">MABP1/WDR62 second WD40 domain-containing protein</fullName>
    </recommendedName>
</protein>
<sequence length="1084" mass="119996">MRFNLNRSFAALKKRLKQKSQREDYIETNAKLEKVLGCTACLSSVSVDEKTGAVAYPAGSTVVLYNARTNTQAHLIGTTKSNITSLAFSKCGRYIATGEYGHEPKVRVWELYNREGQFCGQQVCELKEHKLGISCVRFSNDTKYVISVGNQHDKSVVVWDWRNRTKAAENRLTSQVNAMDVSENGQSFVTVGVRHVKFWYLPAPNDQTTLQGRSAILAEQRNNTFVDVCCAKENRTFAITQTKLLVEFHDKKLVNVYELKKNSPYSLALSDSELFIGFENGMIRALDLENLQQKYVFCNPHYLGADVVNAQSPSALLKSEHPDGSRYPHAYFILFHKKTSTMTAFYSDRSIYQWQVLGNGQITKVSSHLSHAGHIFDLQVVPSSSLIQASGTFVTSGSDETVRIWNIEKPDLSSREIFAGSNVLSQELKKIVYVGESNDSLIEPSEKTFGAVAGDTLDSRIGVRCVRVSPDGQHLATGTKDGKIAIFNFTNSEMTLIAEHDAHNSEVLCLQYSNPATKARFIFASGGRDRLVHLFDPLDNYDHLLTVDDHASSINSINFLLNTDGLDMYTCATDKLVVIRRLTESNNGIACVRVNQFVSQCSLNDMVLSPDGSLVAACHDRQIRTYNTHGKLTNTVKGTLCEDGVLTKLSLDPSGTFAAAVCSDRFVYLVNSSNGECAAVLSGFSEPVTALSFTNDCRRLIAVSYSGCIFIWRLSSMLTKKMSANLKRLNTSECSTVPDEPNERSTTPDSLIESGSESASVSGGKATLLSAGKDSARGATSGSEFGSLTSVHIAAGDEDDLDSGVGGAGKQQMQHHQFQMPQVVIDSNAVEDKRAFELKRVPADVVRRTNSGLLNQGSSNDLRAPGYTIISRTTNRCLRGRLRRRCRRPLACTPQAGRCRTSTASCSNLPQDRAENGTSKSRVQMKTAMRCLKVALFPLRRHKTAVPRRFYNHERKRDVPRAVVLQQQHSAKGPKQREFFHDNVVVPQCDPKPFGACGALHTEAARNGASSDHFSDPNHEFPGDCAKRLRSSDSRTRQPNQQIPQQRSTRAAFRFYSARGISTENDWIRELRVAPEFGYSQKTI</sequence>
<comment type="caution">
    <text evidence="4">The sequence shown here is derived from an EMBL/GenBank/DDBJ whole genome shotgun (WGS) entry which is preliminary data.</text>
</comment>
<evidence type="ECO:0000259" key="3">
    <source>
        <dbReference type="Pfam" id="PF24782"/>
    </source>
</evidence>
<evidence type="ECO:0000256" key="2">
    <source>
        <dbReference type="SAM" id="MobiDB-lite"/>
    </source>
</evidence>
<feature type="repeat" description="WD" evidence="1">
    <location>
        <begin position="393"/>
        <end position="415"/>
    </location>
</feature>
<dbReference type="PANTHER" id="PTHR45589:SF1">
    <property type="entry name" value="WD REPEAT DOMAIN 62, ISOFORM G"/>
    <property type="match status" value="1"/>
</dbReference>
<feature type="compositionally biased region" description="Basic and acidic residues" evidence="2">
    <location>
        <begin position="1013"/>
        <end position="1036"/>
    </location>
</feature>
<feature type="repeat" description="WD" evidence="1">
    <location>
        <begin position="681"/>
        <end position="716"/>
    </location>
</feature>
<dbReference type="Pfam" id="PF24782">
    <property type="entry name" value="WD40_MABP1-WDR62_2nd"/>
    <property type="match status" value="1"/>
</dbReference>
<evidence type="ECO:0000313" key="4">
    <source>
        <dbReference type="EMBL" id="TKR86782.1"/>
    </source>
</evidence>
<organism evidence="4 5">
    <name type="scientific">Steinernema carpocapsae</name>
    <name type="common">Entomopathogenic nematode</name>
    <dbReference type="NCBI Taxonomy" id="34508"/>
    <lineage>
        <taxon>Eukaryota</taxon>
        <taxon>Metazoa</taxon>
        <taxon>Ecdysozoa</taxon>
        <taxon>Nematoda</taxon>
        <taxon>Chromadorea</taxon>
        <taxon>Rhabditida</taxon>
        <taxon>Tylenchina</taxon>
        <taxon>Panagrolaimomorpha</taxon>
        <taxon>Strongyloidoidea</taxon>
        <taxon>Steinernematidae</taxon>
        <taxon>Steinernema</taxon>
    </lineage>
</organism>
<dbReference type="SMART" id="SM00320">
    <property type="entry name" value="WD40"/>
    <property type="match status" value="11"/>
</dbReference>
<dbReference type="SUPFAM" id="SSF50998">
    <property type="entry name" value="Quinoprotein alcohol dehydrogenase-like"/>
    <property type="match status" value="1"/>
</dbReference>
<feature type="region of interest" description="Disordered" evidence="2">
    <location>
        <begin position="733"/>
        <end position="764"/>
    </location>
</feature>
<dbReference type="InterPro" id="IPR052779">
    <property type="entry name" value="WDR62"/>
</dbReference>
<dbReference type="OrthoDB" id="6154712at2759"/>
<dbReference type="Proteomes" id="UP000298663">
    <property type="component" value="Unassembled WGS sequence"/>
</dbReference>
<dbReference type="STRING" id="34508.A0A4U5NTZ6"/>
<keyword evidence="5" id="KW-1185">Reference proteome</keyword>
<feature type="region of interest" description="Disordered" evidence="2">
    <location>
        <begin position="1008"/>
        <end position="1049"/>
    </location>
</feature>
<feature type="repeat" description="WD" evidence="1">
    <location>
        <begin position="463"/>
        <end position="497"/>
    </location>
</feature>
<dbReference type="EMBL" id="AZBU02000003">
    <property type="protein sequence ID" value="TKR86782.1"/>
    <property type="molecule type" value="Genomic_DNA"/>
</dbReference>
<dbReference type="GO" id="GO:0007099">
    <property type="term" value="P:centriole replication"/>
    <property type="evidence" value="ECO:0007669"/>
    <property type="project" value="TreeGrafter"/>
</dbReference>
<dbReference type="InterPro" id="IPR015943">
    <property type="entry name" value="WD40/YVTN_repeat-like_dom_sf"/>
</dbReference>
<keyword evidence="1" id="KW-0853">WD repeat</keyword>
<accession>A0A4U5NTZ6</accession>
<reference evidence="4 5" key="1">
    <citation type="journal article" date="2015" name="Genome Biol.">
        <title>Comparative genomics of Steinernema reveals deeply conserved gene regulatory networks.</title>
        <authorList>
            <person name="Dillman A.R."/>
            <person name="Macchietto M."/>
            <person name="Porter C.F."/>
            <person name="Rogers A."/>
            <person name="Williams B."/>
            <person name="Antoshechkin I."/>
            <person name="Lee M.M."/>
            <person name="Goodwin Z."/>
            <person name="Lu X."/>
            <person name="Lewis E.E."/>
            <person name="Goodrich-Blair H."/>
            <person name="Stock S.P."/>
            <person name="Adams B.J."/>
            <person name="Sternberg P.W."/>
            <person name="Mortazavi A."/>
        </authorList>
    </citation>
    <scope>NUCLEOTIDE SEQUENCE [LARGE SCALE GENOMIC DNA]</scope>
    <source>
        <strain evidence="4 5">ALL</strain>
    </source>
</reference>
<evidence type="ECO:0000313" key="5">
    <source>
        <dbReference type="Proteomes" id="UP000298663"/>
    </source>
</evidence>
<dbReference type="GO" id="GO:0072686">
    <property type="term" value="C:mitotic spindle"/>
    <property type="evidence" value="ECO:0007669"/>
    <property type="project" value="TreeGrafter"/>
</dbReference>
<reference evidence="4 5" key="2">
    <citation type="journal article" date="2019" name="G3 (Bethesda)">
        <title>Hybrid Assembly of the Genome of the Entomopathogenic Nematode Steinernema carpocapsae Identifies the X-Chromosome.</title>
        <authorList>
            <person name="Serra L."/>
            <person name="Macchietto M."/>
            <person name="Macias-Munoz A."/>
            <person name="McGill C.J."/>
            <person name="Rodriguez I.M."/>
            <person name="Rodriguez B."/>
            <person name="Murad R."/>
            <person name="Mortazavi A."/>
        </authorList>
    </citation>
    <scope>NUCLEOTIDE SEQUENCE [LARGE SCALE GENOMIC DNA]</scope>
    <source>
        <strain evidence="4 5">ALL</strain>
    </source>
</reference>
<feature type="compositionally biased region" description="Low complexity" evidence="2">
    <location>
        <begin position="750"/>
        <end position="764"/>
    </location>
</feature>
<dbReference type="PANTHER" id="PTHR45589">
    <property type="entry name" value="WD REPEAT DOMAIN 62, ISOFORM G"/>
    <property type="match status" value="1"/>
</dbReference>
<proteinExistence type="predicted"/>
<dbReference type="PROSITE" id="PS50082">
    <property type="entry name" value="WD_REPEATS_2"/>
    <property type="match status" value="3"/>
</dbReference>
<evidence type="ECO:0000256" key="1">
    <source>
        <dbReference type="PROSITE-ProRule" id="PRU00221"/>
    </source>
</evidence>
<dbReference type="InterPro" id="IPR011047">
    <property type="entry name" value="Quinoprotein_ADH-like_sf"/>
</dbReference>
<feature type="region of interest" description="Disordered" evidence="2">
    <location>
        <begin position="900"/>
        <end position="922"/>
    </location>
</feature>
<dbReference type="InterPro" id="IPR001680">
    <property type="entry name" value="WD40_rpt"/>
</dbReference>
<dbReference type="SUPFAM" id="SSF50978">
    <property type="entry name" value="WD40 repeat-like"/>
    <property type="match status" value="1"/>
</dbReference>
<dbReference type="Gene3D" id="2.130.10.10">
    <property type="entry name" value="YVTN repeat-like/Quinoprotein amine dehydrogenase"/>
    <property type="match status" value="4"/>
</dbReference>
<dbReference type="Pfam" id="PF00400">
    <property type="entry name" value="WD40"/>
    <property type="match status" value="2"/>
</dbReference>